<evidence type="ECO:0000313" key="3">
    <source>
        <dbReference type="Proteomes" id="UP000249789"/>
    </source>
</evidence>
<protein>
    <submittedName>
        <fullName evidence="2">Uncharacterized protein</fullName>
    </submittedName>
</protein>
<name>A0A8G1RP98_9EURO</name>
<dbReference type="VEuPathDB" id="FungiDB:BO72DRAFT_449541"/>
<feature type="region of interest" description="Disordered" evidence="1">
    <location>
        <begin position="1"/>
        <end position="26"/>
    </location>
</feature>
<dbReference type="AlphaFoldDB" id="A0A8G1RP98"/>
<organism evidence="2 3">
    <name type="scientific">Aspergillus fijiensis CBS 313.89</name>
    <dbReference type="NCBI Taxonomy" id="1448319"/>
    <lineage>
        <taxon>Eukaryota</taxon>
        <taxon>Fungi</taxon>
        <taxon>Dikarya</taxon>
        <taxon>Ascomycota</taxon>
        <taxon>Pezizomycotina</taxon>
        <taxon>Eurotiomycetes</taxon>
        <taxon>Eurotiomycetidae</taxon>
        <taxon>Eurotiales</taxon>
        <taxon>Aspergillaceae</taxon>
        <taxon>Aspergillus</taxon>
    </lineage>
</organism>
<accession>A0A8G1RP98</accession>
<reference evidence="2 3" key="1">
    <citation type="submission" date="2018-02" db="EMBL/GenBank/DDBJ databases">
        <title>The genomes of Aspergillus section Nigri reveals drivers in fungal speciation.</title>
        <authorList>
            <consortium name="DOE Joint Genome Institute"/>
            <person name="Vesth T.C."/>
            <person name="Nybo J."/>
            <person name="Theobald S."/>
            <person name="Brandl J."/>
            <person name="Frisvad J.C."/>
            <person name="Nielsen K.F."/>
            <person name="Lyhne E.K."/>
            <person name="Kogle M.E."/>
            <person name="Kuo A."/>
            <person name="Riley R."/>
            <person name="Clum A."/>
            <person name="Nolan M."/>
            <person name="Lipzen A."/>
            <person name="Salamov A."/>
            <person name="Henrissat B."/>
            <person name="Wiebenga A."/>
            <person name="De vries R.P."/>
            <person name="Grigoriev I.V."/>
            <person name="Mortensen U.H."/>
            <person name="Andersen M.R."/>
            <person name="Baker S.E."/>
        </authorList>
    </citation>
    <scope>NUCLEOTIDE SEQUENCE [LARGE SCALE GENOMIC DNA]</scope>
    <source>
        <strain evidence="2 3">CBS 313.89</strain>
    </source>
</reference>
<dbReference type="GeneID" id="63862385"/>
<sequence length="86" mass="9117">MAAGGAMGRITWQDPHCPPAAAGAQSTTSKCPSISISALIPLSFPPPLLPLFFPSQIPLTLTLSLPISSAFLEHYLSRLFQCSVIH</sequence>
<proteinExistence type="predicted"/>
<evidence type="ECO:0000313" key="2">
    <source>
        <dbReference type="EMBL" id="RAK75818.1"/>
    </source>
</evidence>
<dbReference type="Proteomes" id="UP000249789">
    <property type="component" value="Unassembled WGS sequence"/>
</dbReference>
<dbReference type="RefSeq" id="XP_040799828.1">
    <property type="nucleotide sequence ID" value="XM_040945052.1"/>
</dbReference>
<evidence type="ECO:0000256" key="1">
    <source>
        <dbReference type="SAM" id="MobiDB-lite"/>
    </source>
</evidence>
<gene>
    <name evidence="2" type="ORF">BO72DRAFT_449541</name>
</gene>
<keyword evidence="3" id="KW-1185">Reference proteome</keyword>
<dbReference type="EMBL" id="KZ824654">
    <property type="protein sequence ID" value="RAK75818.1"/>
    <property type="molecule type" value="Genomic_DNA"/>
</dbReference>